<dbReference type="InterPro" id="IPR013217">
    <property type="entry name" value="Methyltransf_12"/>
</dbReference>
<evidence type="ECO:0000259" key="1">
    <source>
        <dbReference type="Pfam" id="PF08242"/>
    </source>
</evidence>
<dbReference type="Proteomes" id="UP000631034">
    <property type="component" value="Unassembled WGS sequence"/>
</dbReference>
<dbReference type="Pfam" id="PF08242">
    <property type="entry name" value="Methyltransf_12"/>
    <property type="match status" value="1"/>
</dbReference>
<keyword evidence="4" id="KW-1185">Reference proteome</keyword>
<protein>
    <submittedName>
        <fullName evidence="3">Methyltransferase regulatory domain-containing protein</fullName>
    </submittedName>
</protein>
<dbReference type="CDD" id="cd02440">
    <property type="entry name" value="AdoMet_MTases"/>
    <property type="match status" value="1"/>
</dbReference>
<dbReference type="Gene3D" id="3.40.50.150">
    <property type="entry name" value="Vaccinia Virus protein VP39"/>
    <property type="match status" value="1"/>
</dbReference>
<dbReference type="InterPro" id="IPR018773">
    <property type="entry name" value="MeTrfase_reg_dom_prd"/>
</dbReference>
<dbReference type="InterPro" id="IPR029063">
    <property type="entry name" value="SAM-dependent_MTases_sf"/>
</dbReference>
<dbReference type="SUPFAM" id="SSF53335">
    <property type="entry name" value="S-adenosyl-L-methionine-dependent methyltransferases"/>
    <property type="match status" value="1"/>
</dbReference>
<name>A0A8J6YP77_9PROT</name>
<dbReference type="Pfam" id="PF10119">
    <property type="entry name" value="MethyTransf_Reg"/>
    <property type="match status" value="1"/>
</dbReference>
<evidence type="ECO:0000313" key="3">
    <source>
        <dbReference type="EMBL" id="MBE1236652.1"/>
    </source>
</evidence>
<dbReference type="GO" id="GO:0032259">
    <property type="term" value="P:methylation"/>
    <property type="evidence" value="ECO:0007669"/>
    <property type="project" value="UniProtKB-KW"/>
</dbReference>
<evidence type="ECO:0000259" key="2">
    <source>
        <dbReference type="Pfam" id="PF10119"/>
    </source>
</evidence>
<proteinExistence type="predicted"/>
<dbReference type="RefSeq" id="WP_192533631.1">
    <property type="nucleotide sequence ID" value="NZ_JACZHT010000002.1"/>
</dbReference>
<dbReference type="AlphaFoldDB" id="A0A8J6YP77"/>
<gene>
    <name evidence="3" type="ORF">IHV25_03165</name>
</gene>
<feature type="domain" description="Methyltransferase regulatory" evidence="2">
    <location>
        <begin position="223"/>
        <end position="302"/>
    </location>
</feature>
<comment type="caution">
    <text evidence="3">The sequence shown here is derived from an EMBL/GenBank/DDBJ whole genome shotgun (WGS) entry which is preliminary data.</text>
</comment>
<evidence type="ECO:0000313" key="4">
    <source>
        <dbReference type="Proteomes" id="UP000631034"/>
    </source>
</evidence>
<reference evidence="3" key="1">
    <citation type="submission" date="2020-10" db="EMBL/GenBank/DDBJ databases">
        <title>Genome sequence of the unusual species of purple photosynthetic bacteria, Phaeovibrio sulfidiphilus DSM 23193, type strain.</title>
        <authorList>
            <person name="Kyndt J.A."/>
            <person name="Meyer T.E."/>
        </authorList>
    </citation>
    <scope>NUCLEOTIDE SEQUENCE</scope>
    <source>
        <strain evidence="3">DSM 23193</strain>
    </source>
</reference>
<dbReference type="EMBL" id="JACZHT010000002">
    <property type="protein sequence ID" value="MBE1236652.1"/>
    <property type="molecule type" value="Genomic_DNA"/>
</dbReference>
<sequence length="503" mass="54949">MPEWTQGYGMDVPTNKTVFSELSPASINFSLALSGQAAPNLEKPFTYAELGSGFGLSTAAWAAQYPEGQFFAIDVNPSQSAWATRLAAAAELSNLTVYERSIRQMLDENLPKLDYVILNNTCSRVSEDVLADIQAFIQKFLKPGGVVYAGYAALPGCAVAEPLRHLVQEGTRATGEKDPVIALTQGLNFLKELEDSGAVYFTASANAGAWLENWRNSELGFLLGDFFGGRAKAFHFSDMLSRMSASKLAFVGSLDATNYLEPLITPPDFMKRLEQVNASLPLRETVKDMLYNTVYRRDLFVKGPQPLTPEKARKALGKMRLVLAGVRNALPENLVLKGVQVSLREDVYNPIMDILAEAPATIDEMVERLKLDFTQVAQAAVVMTVLGWVQPTPPGKADVRAARVKTFNAALDELLDNEQFAFLLTVNGAWQHCGFLERLYGLGLVKGEDPGAYIGTVMETRGFQVSQDGNPVEDAEAINKIVAEQTALLSNVLPDVLKRLGLV</sequence>
<organism evidence="3 4">
    <name type="scientific">Phaeovibrio sulfidiphilus</name>
    <dbReference type="NCBI Taxonomy" id="1220600"/>
    <lineage>
        <taxon>Bacteria</taxon>
        <taxon>Pseudomonadati</taxon>
        <taxon>Pseudomonadota</taxon>
        <taxon>Alphaproteobacteria</taxon>
        <taxon>Rhodospirillales</taxon>
        <taxon>Rhodospirillaceae</taxon>
        <taxon>Phaeovibrio</taxon>
    </lineage>
</organism>
<accession>A0A8J6YP77</accession>
<dbReference type="GO" id="GO:0008168">
    <property type="term" value="F:methyltransferase activity"/>
    <property type="evidence" value="ECO:0007669"/>
    <property type="project" value="UniProtKB-KW"/>
</dbReference>
<feature type="domain" description="Methyltransferase type 12" evidence="1">
    <location>
        <begin position="49"/>
        <end position="147"/>
    </location>
</feature>
<keyword evidence="3" id="KW-0489">Methyltransferase</keyword>
<keyword evidence="3" id="KW-0808">Transferase</keyword>